<dbReference type="GO" id="GO:0043565">
    <property type="term" value="F:sequence-specific DNA binding"/>
    <property type="evidence" value="ECO:0007669"/>
    <property type="project" value="TreeGrafter"/>
</dbReference>
<protein>
    <submittedName>
        <fullName evidence="6">LysR family transcriptional regulator</fullName>
    </submittedName>
</protein>
<evidence type="ECO:0000313" key="6">
    <source>
        <dbReference type="EMBL" id="HIX61636.1"/>
    </source>
</evidence>
<dbReference type="Pfam" id="PF00126">
    <property type="entry name" value="HTH_1"/>
    <property type="match status" value="1"/>
</dbReference>
<evidence type="ECO:0000256" key="4">
    <source>
        <dbReference type="ARBA" id="ARBA00023163"/>
    </source>
</evidence>
<comment type="caution">
    <text evidence="6">The sequence shown here is derived from an EMBL/GenBank/DDBJ whole genome shotgun (WGS) entry which is preliminary data.</text>
</comment>
<dbReference type="InterPro" id="IPR000847">
    <property type="entry name" value="LysR_HTH_N"/>
</dbReference>
<dbReference type="FunFam" id="1.10.10.10:FF:000001">
    <property type="entry name" value="LysR family transcriptional regulator"/>
    <property type="match status" value="1"/>
</dbReference>
<dbReference type="Gene3D" id="1.10.10.10">
    <property type="entry name" value="Winged helix-like DNA-binding domain superfamily/Winged helix DNA-binding domain"/>
    <property type="match status" value="1"/>
</dbReference>
<dbReference type="Pfam" id="PF03466">
    <property type="entry name" value="LysR_substrate"/>
    <property type="match status" value="1"/>
</dbReference>
<evidence type="ECO:0000256" key="3">
    <source>
        <dbReference type="ARBA" id="ARBA00023125"/>
    </source>
</evidence>
<dbReference type="InterPro" id="IPR036390">
    <property type="entry name" value="WH_DNA-bd_sf"/>
</dbReference>
<dbReference type="Proteomes" id="UP000824248">
    <property type="component" value="Unassembled WGS sequence"/>
</dbReference>
<dbReference type="PROSITE" id="PS50931">
    <property type="entry name" value="HTH_LYSR"/>
    <property type="match status" value="1"/>
</dbReference>
<evidence type="ECO:0000259" key="5">
    <source>
        <dbReference type="PROSITE" id="PS50931"/>
    </source>
</evidence>
<dbReference type="SUPFAM" id="SSF53850">
    <property type="entry name" value="Periplasmic binding protein-like II"/>
    <property type="match status" value="1"/>
</dbReference>
<dbReference type="EMBL" id="DXFC01000160">
    <property type="protein sequence ID" value="HIX61636.1"/>
    <property type="molecule type" value="Genomic_DNA"/>
</dbReference>
<dbReference type="InterPro" id="IPR058163">
    <property type="entry name" value="LysR-type_TF_proteobact-type"/>
</dbReference>
<evidence type="ECO:0000256" key="1">
    <source>
        <dbReference type="ARBA" id="ARBA00009437"/>
    </source>
</evidence>
<reference evidence="6" key="2">
    <citation type="submission" date="2021-04" db="EMBL/GenBank/DDBJ databases">
        <authorList>
            <person name="Gilroy R."/>
        </authorList>
    </citation>
    <scope>NUCLEOTIDE SEQUENCE</scope>
    <source>
        <strain evidence="6">1193</strain>
    </source>
</reference>
<gene>
    <name evidence="6" type="ORF">H9854_05325</name>
</gene>
<dbReference type="GO" id="GO:0003700">
    <property type="term" value="F:DNA-binding transcription factor activity"/>
    <property type="evidence" value="ECO:0007669"/>
    <property type="project" value="InterPro"/>
</dbReference>
<evidence type="ECO:0000256" key="2">
    <source>
        <dbReference type="ARBA" id="ARBA00023015"/>
    </source>
</evidence>
<keyword evidence="3" id="KW-0238">DNA-binding</keyword>
<proteinExistence type="inferred from homology"/>
<dbReference type="PANTHER" id="PTHR30537">
    <property type="entry name" value="HTH-TYPE TRANSCRIPTIONAL REGULATOR"/>
    <property type="match status" value="1"/>
</dbReference>
<dbReference type="InterPro" id="IPR036388">
    <property type="entry name" value="WH-like_DNA-bd_sf"/>
</dbReference>
<dbReference type="Gene3D" id="3.40.190.290">
    <property type="match status" value="1"/>
</dbReference>
<sequence length="326" mass="35864">MYHIDELVAFDTIMSLGSLTRSAGQLGLAKSTLSRRIAHLEQQLGQPLLRRQSNRLLPTEAGQVFHRYCRQILELAEQGHQALDELQDEISGELHLAIHSELGPGWLTPRLGQFLQRYPAVRLMLSTCSTPPVEADSQGVSVWLGSACDSDQRQEVLGRLSCGIYGHPAYFVQHGCPRHPRDLARHAWLGLAGTCEQGVTLKHAEHDSFYFQPAASRLRSDHSTLHGDAIAAGYGLGLLPDWLAAARERAHPGSLMRCLDEWQVPSMPVTLLYPYGAQPRRLTALLAFLRQAAPAAWATELDSLEKKPAPPTALALHATTTLASRS</sequence>
<evidence type="ECO:0000313" key="7">
    <source>
        <dbReference type="Proteomes" id="UP000824248"/>
    </source>
</evidence>
<accession>A0A9D1WM48</accession>
<dbReference type="SUPFAM" id="SSF46785">
    <property type="entry name" value="Winged helix' DNA-binding domain"/>
    <property type="match status" value="1"/>
</dbReference>
<name>A0A9D1WM48_9GAMM</name>
<keyword evidence="4" id="KW-0804">Transcription</keyword>
<dbReference type="PANTHER" id="PTHR30537:SF66">
    <property type="entry name" value="IRON-REGULATED VIRULENCE REGULATORY PROTEIN IRGB"/>
    <property type="match status" value="1"/>
</dbReference>
<comment type="similarity">
    <text evidence="1">Belongs to the LysR transcriptional regulatory family.</text>
</comment>
<reference evidence="6" key="1">
    <citation type="journal article" date="2021" name="PeerJ">
        <title>Extensive microbial diversity within the chicken gut microbiome revealed by metagenomics and culture.</title>
        <authorList>
            <person name="Gilroy R."/>
            <person name="Ravi A."/>
            <person name="Getino M."/>
            <person name="Pursley I."/>
            <person name="Horton D.L."/>
            <person name="Alikhan N.F."/>
            <person name="Baker D."/>
            <person name="Gharbi K."/>
            <person name="Hall N."/>
            <person name="Watson M."/>
            <person name="Adriaenssens E.M."/>
            <person name="Foster-Nyarko E."/>
            <person name="Jarju S."/>
            <person name="Secka A."/>
            <person name="Antonio M."/>
            <person name="Oren A."/>
            <person name="Chaudhuri R.R."/>
            <person name="La Ragione R."/>
            <person name="Hildebrand F."/>
            <person name="Pallen M.J."/>
        </authorList>
    </citation>
    <scope>NUCLEOTIDE SEQUENCE</scope>
    <source>
        <strain evidence="6">1193</strain>
    </source>
</reference>
<dbReference type="InterPro" id="IPR005119">
    <property type="entry name" value="LysR_subst-bd"/>
</dbReference>
<organism evidence="6 7">
    <name type="scientific">Candidatus Halomonas stercoripullorum</name>
    <dbReference type="NCBI Taxonomy" id="2838617"/>
    <lineage>
        <taxon>Bacteria</taxon>
        <taxon>Pseudomonadati</taxon>
        <taxon>Pseudomonadota</taxon>
        <taxon>Gammaproteobacteria</taxon>
        <taxon>Oceanospirillales</taxon>
        <taxon>Halomonadaceae</taxon>
        <taxon>Halomonas</taxon>
    </lineage>
</organism>
<keyword evidence="2" id="KW-0805">Transcription regulation</keyword>
<dbReference type="GO" id="GO:0006351">
    <property type="term" value="P:DNA-templated transcription"/>
    <property type="evidence" value="ECO:0007669"/>
    <property type="project" value="TreeGrafter"/>
</dbReference>
<feature type="domain" description="HTH lysR-type" evidence="5">
    <location>
        <begin position="1"/>
        <end position="59"/>
    </location>
</feature>
<dbReference type="AlphaFoldDB" id="A0A9D1WM48"/>